<keyword evidence="5" id="KW-0448">Lipopolysaccharide biosynthesis</keyword>
<feature type="transmembrane region" description="Helical" evidence="8">
    <location>
        <begin position="350"/>
        <end position="376"/>
    </location>
</feature>
<feature type="domain" description="Glycosyltransferase 2-like" evidence="9">
    <location>
        <begin position="85"/>
        <end position="220"/>
    </location>
</feature>
<dbReference type="InterPro" id="IPR029044">
    <property type="entry name" value="Nucleotide-diphossugar_trans"/>
</dbReference>
<dbReference type="InterPro" id="IPR050256">
    <property type="entry name" value="Glycosyltransferase_2"/>
</dbReference>
<keyword evidence="4 8" id="KW-0812">Transmembrane</keyword>
<keyword evidence="3" id="KW-0808">Transferase</keyword>
<dbReference type="InterPro" id="IPR001173">
    <property type="entry name" value="Glyco_trans_2-like"/>
</dbReference>
<dbReference type="SUPFAM" id="SSF53448">
    <property type="entry name" value="Nucleotide-diphospho-sugar transferases"/>
    <property type="match status" value="1"/>
</dbReference>
<dbReference type="GO" id="GO:0005886">
    <property type="term" value="C:plasma membrane"/>
    <property type="evidence" value="ECO:0007669"/>
    <property type="project" value="TreeGrafter"/>
</dbReference>
<keyword evidence="7 8" id="KW-0472">Membrane</keyword>
<accession>A0A9C7UPK0</accession>
<reference evidence="10" key="2">
    <citation type="submission" date="2022-01" db="EMBL/GenBank/DDBJ databases">
        <authorList>
            <person name="Hirooka S."/>
            <person name="Miyagishima S.Y."/>
        </authorList>
    </citation>
    <scope>NUCLEOTIDE SEQUENCE</scope>
    <source>
        <strain evidence="10">NBRC 102759</strain>
    </source>
</reference>
<evidence type="ECO:0000313" key="10">
    <source>
        <dbReference type="EMBL" id="GJQ10676.1"/>
    </source>
</evidence>
<organism evidence="10 11">
    <name type="scientific">Galdieria partita</name>
    <dbReference type="NCBI Taxonomy" id="83374"/>
    <lineage>
        <taxon>Eukaryota</taxon>
        <taxon>Rhodophyta</taxon>
        <taxon>Bangiophyceae</taxon>
        <taxon>Galdieriales</taxon>
        <taxon>Galdieriaceae</taxon>
        <taxon>Galdieria</taxon>
    </lineage>
</organism>
<evidence type="ECO:0000256" key="3">
    <source>
        <dbReference type="ARBA" id="ARBA00022679"/>
    </source>
</evidence>
<dbReference type="Gene3D" id="3.90.550.10">
    <property type="entry name" value="Spore Coat Polysaccharide Biosynthesis Protein SpsA, Chain A"/>
    <property type="match status" value="1"/>
</dbReference>
<dbReference type="GO" id="GO:0016757">
    <property type="term" value="F:glycosyltransferase activity"/>
    <property type="evidence" value="ECO:0007669"/>
    <property type="project" value="UniProtKB-KW"/>
</dbReference>
<dbReference type="CDD" id="cd04187">
    <property type="entry name" value="DPM1_like_bac"/>
    <property type="match status" value="1"/>
</dbReference>
<evidence type="ECO:0000313" key="11">
    <source>
        <dbReference type="Proteomes" id="UP001061958"/>
    </source>
</evidence>
<dbReference type="AlphaFoldDB" id="A0A9C7UPK0"/>
<evidence type="ECO:0000256" key="5">
    <source>
        <dbReference type="ARBA" id="ARBA00022985"/>
    </source>
</evidence>
<feature type="transmembrane region" description="Helical" evidence="8">
    <location>
        <begin position="316"/>
        <end position="338"/>
    </location>
</feature>
<dbReference type="Proteomes" id="UP001061958">
    <property type="component" value="Unassembled WGS sequence"/>
</dbReference>
<keyword evidence="11" id="KW-1185">Reference proteome</keyword>
<dbReference type="OrthoDB" id="2603at2759"/>
<evidence type="ECO:0000256" key="1">
    <source>
        <dbReference type="ARBA" id="ARBA00022475"/>
    </source>
</evidence>
<name>A0A9C7UPK0_9RHOD</name>
<evidence type="ECO:0000256" key="8">
    <source>
        <dbReference type="SAM" id="Phobius"/>
    </source>
</evidence>
<keyword evidence="6 8" id="KW-1133">Transmembrane helix</keyword>
<evidence type="ECO:0000259" key="9">
    <source>
        <dbReference type="Pfam" id="PF00535"/>
    </source>
</evidence>
<dbReference type="PANTHER" id="PTHR48090">
    <property type="entry name" value="UNDECAPRENYL-PHOSPHATE 4-DEOXY-4-FORMAMIDO-L-ARABINOSE TRANSFERASE-RELATED"/>
    <property type="match status" value="1"/>
</dbReference>
<dbReference type="PANTHER" id="PTHR48090:SF3">
    <property type="entry name" value="UNDECAPRENYL-PHOSPHATE 4-DEOXY-4-FORMAMIDO-L-ARABINOSE TRANSFERASE"/>
    <property type="match status" value="1"/>
</dbReference>
<protein>
    <recommendedName>
        <fullName evidence="9">Glycosyltransferase 2-like domain-containing protein</fullName>
    </recommendedName>
</protein>
<evidence type="ECO:0000256" key="2">
    <source>
        <dbReference type="ARBA" id="ARBA00022676"/>
    </source>
</evidence>
<evidence type="ECO:0000256" key="7">
    <source>
        <dbReference type="ARBA" id="ARBA00023136"/>
    </source>
</evidence>
<keyword evidence="2" id="KW-0328">Glycosyltransferase</keyword>
<sequence>MLKRKHEDFSSSRTSLSFIGLPFLSYSSPRTYLTELHRFKVAQFFAGFGSYRKVKQIRLGRNTACHCSFSTLETNFVDSNRVRLSIVVPFYNEVDSIEKLVEAVIAACEESPYAKQWELICVDDGSTDGTTEKLKRVCNKNSFIKGISLRKNFGQTAALSAGFNIASGDLIATLDGDLQNDPKDIFGLIETMDMSGYDVVSGWRRCREDTFVRSKLSQAANWIIRWITGVPVHDLGCATKVYKREIIRDIRLYGEMHRFIVVLAMYEGAKIGEKEVSHYPRKFGKSKYGLDRTIRVICDLTFLYYLKKYRTRPSHLFSFFAILFSTLQLALMVFAFLSKFLGKEILRTSLPVWLLFLMTLQLTWIMFEVGILAEVITRTYYESQSKPIYRVRRYFPDQTKIGFQ</sequence>
<gene>
    <name evidence="10" type="ORF">GpartN1_g2467.t1</name>
</gene>
<dbReference type="EMBL" id="BQMJ01000017">
    <property type="protein sequence ID" value="GJQ10676.1"/>
    <property type="molecule type" value="Genomic_DNA"/>
</dbReference>
<reference evidence="10" key="1">
    <citation type="journal article" date="2022" name="Proc. Natl. Acad. Sci. U.S.A.">
        <title>Life cycle and functional genomics of the unicellular red alga Galdieria for elucidating algal and plant evolution and industrial use.</title>
        <authorList>
            <person name="Hirooka S."/>
            <person name="Itabashi T."/>
            <person name="Ichinose T.M."/>
            <person name="Onuma R."/>
            <person name="Fujiwara T."/>
            <person name="Yamashita S."/>
            <person name="Jong L.W."/>
            <person name="Tomita R."/>
            <person name="Iwane A.H."/>
            <person name="Miyagishima S.Y."/>
        </authorList>
    </citation>
    <scope>NUCLEOTIDE SEQUENCE</scope>
    <source>
        <strain evidence="10">NBRC 102759</strain>
    </source>
</reference>
<keyword evidence="1" id="KW-1003">Cell membrane</keyword>
<comment type="caution">
    <text evidence="10">The sequence shown here is derived from an EMBL/GenBank/DDBJ whole genome shotgun (WGS) entry which is preliminary data.</text>
</comment>
<proteinExistence type="predicted"/>
<evidence type="ECO:0000256" key="6">
    <source>
        <dbReference type="ARBA" id="ARBA00022989"/>
    </source>
</evidence>
<evidence type="ECO:0000256" key="4">
    <source>
        <dbReference type="ARBA" id="ARBA00022692"/>
    </source>
</evidence>
<dbReference type="Pfam" id="PF00535">
    <property type="entry name" value="Glycos_transf_2"/>
    <property type="match status" value="1"/>
</dbReference>